<dbReference type="Proteomes" id="UP000533598">
    <property type="component" value="Unassembled WGS sequence"/>
</dbReference>
<evidence type="ECO:0000313" key="2">
    <source>
        <dbReference type="Proteomes" id="UP000533598"/>
    </source>
</evidence>
<proteinExistence type="predicted"/>
<accession>A0A7W7CKX5</accession>
<reference evidence="1 2" key="1">
    <citation type="submission" date="2020-08" db="EMBL/GenBank/DDBJ databases">
        <title>Sequencing the genomes of 1000 actinobacteria strains.</title>
        <authorList>
            <person name="Klenk H.-P."/>
        </authorList>
    </citation>
    <scope>NUCLEOTIDE SEQUENCE [LARGE SCALE GENOMIC DNA]</scope>
    <source>
        <strain evidence="1 2">DSM 44230</strain>
    </source>
</reference>
<dbReference type="EMBL" id="JACHMH010000001">
    <property type="protein sequence ID" value="MBB4681691.1"/>
    <property type="molecule type" value="Genomic_DNA"/>
</dbReference>
<name>A0A7W7CKX5_9PSEU</name>
<gene>
    <name evidence="1" type="ORF">HNR67_007809</name>
</gene>
<evidence type="ECO:0000313" key="1">
    <source>
        <dbReference type="EMBL" id="MBB4681691.1"/>
    </source>
</evidence>
<sequence>MSEAVQRANQRLREMDEGLKKFFGQVNQAINSVPEPLRWIIPRIDLLVEALARNSMQLGHQIEDLLGDRGDASRVREAAE</sequence>
<keyword evidence="2" id="KW-1185">Reference proteome</keyword>
<protein>
    <submittedName>
        <fullName evidence="1">Uncharacterized protein</fullName>
    </submittedName>
</protein>
<dbReference type="RefSeq" id="WP_185008451.1">
    <property type="nucleotide sequence ID" value="NZ_BAAAUI010000014.1"/>
</dbReference>
<organism evidence="1 2">
    <name type="scientific">Crossiella cryophila</name>
    <dbReference type="NCBI Taxonomy" id="43355"/>
    <lineage>
        <taxon>Bacteria</taxon>
        <taxon>Bacillati</taxon>
        <taxon>Actinomycetota</taxon>
        <taxon>Actinomycetes</taxon>
        <taxon>Pseudonocardiales</taxon>
        <taxon>Pseudonocardiaceae</taxon>
        <taxon>Crossiella</taxon>
    </lineage>
</organism>
<dbReference type="AlphaFoldDB" id="A0A7W7CKX5"/>
<comment type="caution">
    <text evidence="1">The sequence shown here is derived from an EMBL/GenBank/DDBJ whole genome shotgun (WGS) entry which is preliminary data.</text>
</comment>